<name>A0AC60QFC4_IXOPE</name>
<comment type="caution">
    <text evidence="1">The sequence shown here is derived from an EMBL/GenBank/DDBJ whole genome shotgun (WGS) entry which is preliminary data.</text>
</comment>
<organism evidence="1 2">
    <name type="scientific">Ixodes persulcatus</name>
    <name type="common">Taiga tick</name>
    <dbReference type="NCBI Taxonomy" id="34615"/>
    <lineage>
        <taxon>Eukaryota</taxon>
        <taxon>Metazoa</taxon>
        <taxon>Ecdysozoa</taxon>
        <taxon>Arthropoda</taxon>
        <taxon>Chelicerata</taxon>
        <taxon>Arachnida</taxon>
        <taxon>Acari</taxon>
        <taxon>Parasitiformes</taxon>
        <taxon>Ixodida</taxon>
        <taxon>Ixodoidea</taxon>
        <taxon>Ixodidae</taxon>
        <taxon>Ixodinae</taxon>
        <taxon>Ixodes</taxon>
    </lineage>
</organism>
<dbReference type="Proteomes" id="UP000805193">
    <property type="component" value="Unassembled WGS sequence"/>
</dbReference>
<gene>
    <name evidence="1" type="ORF">HPB47_021573</name>
</gene>
<proteinExistence type="predicted"/>
<evidence type="ECO:0000313" key="2">
    <source>
        <dbReference type="Proteomes" id="UP000805193"/>
    </source>
</evidence>
<keyword evidence="2" id="KW-1185">Reference proteome</keyword>
<reference evidence="1 2" key="1">
    <citation type="journal article" date="2020" name="Cell">
        <title>Large-Scale Comparative Analyses of Tick Genomes Elucidate Their Genetic Diversity and Vector Capacities.</title>
        <authorList>
            <consortium name="Tick Genome and Microbiome Consortium (TIGMIC)"/>
            <person name="Jia N."/>
            <person name="Wang J."/>
            <person name="Shi W."/>
            <person name="Du L."/>
            <person name="Sun Y."/>
            <person name="Zhan W."/>
            <person name="Jiang J.F."/>
            <person name="Wang Q."/>
            <person name="Zhang B."/>
            <person name="Ji P."/>
            <person name="Bell-Sakyi L."/>
            <person name="Cui X.M."/>
            <person name="Yuan T.T."/>
            <person name="Jiang B.G."/>
            <person name="Yang W.F."/>
            <person name="Lam T.T."/>
            <person name="Chang Q.C."/>
            <person name="Ding S.J."/>
            <person name="Wang X.J."/>
            <person name="Zhu J.G."/>
            <person name="Ruan X.D."/>
            <person name="Zhao L."/>
            <person name="Wei J.T."/>
            <person name="Ye R.Z."/>
            <person name="Que T.C."/>
            <person name="Du C.H."/>
            <person name="Zhou Y.H."/>
            <person name="Cheng J.X."/>
            <person name="Dai P.F."/>
            <person name="Guo W.B."/>
            <person name="Han X.H."/>
            <person name="Huang E.J."/>
            <person name="Li L.F."/>
            <person name="Wei W."/>
            <person name="Gao Y.C."/>
            <person name="Liu J.Z."/>
            <person name="Shao H.Z."/>
            <person name="Wang X."/>
            <person name="Wang C.C."/>
            <person name="Yang T.C."/>
            <person name="Huo Q.B."/>
            <person name="Li W."/>
            <person name="Chen H.Y."/>
            <person name="Chen S.E."/>
            <person name="Zhou L.G."/>
            <person name="Ni X.B."/>
            <person name="Tian J.H."/>
            <person name="Sheng Y."/>
            <person name="Liu T."/>
            <person name="Pan Y.S."/>
            <person name="Xia L.Y."/>
            <person name="Li J."/>
            <person name="Zhao F."/>
            <person name="Cao W.C."/>
        </authorList>
    </citation>
    <scope>NUCLEOTIDE SEQUENCE [LARGE SCALE GENOMIC DNA]</scope>
    <source>
        <strain evidence="1">Iper-2018</strain>
    </source>
</reference>
<dbReference type="EMBL" id="JABSTQ010009208">
    <property type="protein sequence ID" value="KAG0431633.1"/>
    <property type="molecule type" value="Genomic_DNA"/>
</dbReference>
<accession>A0AC60QFC4</accession>
<evidence type="ECO:0000313" key="1">
    <source>
        <dbReference type="EMBL" id="KAG0431633.1"/>
    </source>
</evidence>
<sequence length="292" mass="32449">MRDSKGCLWWLLTAIFLQASMVVVRAPTPPNIIFFLADDLGWADTSFRGNPQIPTPNLDVLAASGIILNNYYIQYLCSPSRGALLTGLYPIHTGLQHNMVYPAEPWGLSPDFTIMPQYLKELGYASHIIGKWGVGYYKKSYTPTYRGFDSFYGYYNGGEDYYSHKFSMDNGMLNTTHKVQGTNGAVYELDQSVGMVMESLHRRGMLENSVVVFSSDNGARPLGSGANGGSNWPLRGGKSTLWEGGVRGAAFVWSPLLSRVGRLSDQMMHISDWLPTFYTAAGKFIIHGFYVT</sequence>
<protein>
    <submittedName>
        <fullName evidence="1">Uncharacterized protein</fullName>
    </submittedName>
</protein>